<dbReference type="GO" id="GO:0051536">
    <property type="term" value="F:iron-sulfur cluster binding"/>
    <property type="evidence" value="ECO:0007669"/>
    <property type="project" value="UniProtKB-KW"/>
</dbReference>
<dbReference type="PRINTS" id="PR00368">
    <property type="entry name" value="FADPNR"/>
</dbReference>
<sequence length="565" mass="58146">MTAQPLRSAQPLRVVLVGYGPVGARFVEGLLDTVEGGTVALTVVGAETDDAYNRVLLAEFAVGRSTRDRLETTDTAAARVAGVSIRLGEAAVGLDRVRQTVRLDTGDLLPYDRLVFATGARANIPTLEGLERSRRSRLEVSPSAERMDRGTAPLPDGVIALRDLRDAAALRTAIESRARLVVLGAGVLGIELALAAAEQGAEVVAVYHGDIPMARNLDTGGGRVLASAARRAGVVMAPHSRAESVLLRHDNTGRAHFDALVCADGKQIGGDLLVLSCGVSARTELAAAAQLTVSAGIVVDSMLRSWDDVNVFAIGDCAHIVERTDGDAARRGPGERPSSERAPAARIFGAPSGLIGPGWRQADWLAASLVREATTLAGPAAAAGAADAAAATSAALPSVLAAERPSVVMLKAEGVDIVSGGDYSADLWDDAHEVTQWADPARGSYVKLVTEGGVLTGFVSAGCPRLGAELTLLFESRGELPADRSSLLHLDGTGAAESVGSDPLAPHATVCWCNGVTVGRITEVVAEGQRTVECVGKATRAGTGCGGCKGRIAEIIALAAPVAAI</sequence>
<evidence type="ECO:0000259" key="10">
    <source>
        <dbReference type="Pfam" id="PF04324"/>
    </source>
</evidence>
<dbReference type="EMBL" id="NBXB01000011">
    <property type="protein sequence ID" value="RFA16651.1"/>
    <property type="molecule type" value="Genomic_DNA"/>
</dbReference>
<dbReference type="OrthoDB" id="1145at2"/>
<dbReference type="InterPro" id="IPR052034">
    <property type="entry name" value="NasD-like"/>
</dbReference>
<proteinExistence type="inferred from homology"/>
<dbReference type="Proteomes" id="UP000256541">
    <property type="component" value="Unassembled WGS sequence"/>
</dbReference>
<dbReference type="Gene3D" id="1.10.10.1100">
    <property type="entry name" value="BFD-like [2Fe-2S]-binding domain"/>
    <property type="match status" value="1"/>
</dbReference>
<dbReference type="InterPro" id="IPR036188">
    <property type="entry name" value="FAD/NAD-bd_sf"/>
</dbReference>
<evidence type="ECO:0000256" key="5">
    <source>
        <dbReference type="ARBA" id="ARBA00022617"/>
    </source>
</evidence>
<evidence type="ECO:0000259" key="11">
    <source>
        <dbReference type="Pfam" id="PF07992"/>
    </source>
</evidence>
<dbReference type="Pfam" id="PF07992">
    <property type="entry name" value="Pyr_redox_2"/>
    <property type="match status" value="1"/>
</dbReference>
<evidence type="ECO:0000313" key="13">
    <source>
        <dbReference type="Proteomes" id="UP000256541"/>
    </source>
</evidence>
<evidence type="ECO:0000256" key="7">
    <source>
        <dbReference type="ARBA" id="ARBA00023002"/>
    </source>
</evidence>
<dbReference type="Pfam" id="PF04324">
    <property type="entry name" value="Fer2_BFD"/>
    <property type="match status" value="1"/>
</dbReference>
<name>A0A3E0W3V2_9MICO</name>
<comment type="pathway">
    <text evidence="3">Nitrogen metabolism; nitrate reduction (assimilation).</text>
</comment>
<accession>A0A3E0W3V2</accession>
<dbReference type="InterPro" id="IPR041854">
    <property type="entry name" value="BFD-like_2Fe2S-bd_dom_sf"/>
</dbReference>
<evidence type="ECO:0000256" key="6">
    <source>
        <dbReference type="ARBA" id="ARBA00022723"/>
    </source>
</evidence>
<organism evidence="12 13">
    <name type="scientific">Subtercola boreus</name>
    <dbReference type="NCBI Taxonomy" id="120213"/>
    <lineage>
        <taxon>Bacteria</taxon>
        <taxon>Bacillati</taxon>
        <taxon>Actinomycetota</taxon>
        <taxon>Actinomycetes</taxon>
        <taxon>Micrococcales</taxon>
        <taxon>Microbacteriaceae</taxon>
        <taxon>Subtercola</taxon>
    </lineage>
</organism>
<dbReference type="InterPro" id="IPR023753">
    <property type="entry name" value="FAD/NAD-binding_dom"/>
</dbReference>
<evidence type="ECO:0008006" key="14">
    <source>
        <dbReference type="Google" id="ProtNLM"/>
    </source>
</evidence>
<dbReference type="RefSeq" id="WP_116410516.1">
    <property type="nucleotide sequence ID" value="NZ_NBXB01000011.1"/>
</dbReference>
<comment type="cofactor">
    <cofactor evidence="2">
        <name>[4Fe-4S] cluster</name>
        <dbReference type="ChEBI" id="CHEBI:49883"/>
    </cofactor>
</comment>
<keyword evidence="5" id="KW-0349">Heme</keyword>
<evidence type="ECO:0000256" key="1">
    <source>
        <dbReference type="ARBA" id="ARBA00001929"/>
    </source>
</evidence>
<dbReference type="GO" id="GO:0046872">
    <property type="term" value="F:metal ion binding"/>
    <property type="evidence" value="ECO:0007669"/>
    <property type="project" value="UniProtKB-KW"/>
</dbReference>
<reference evidence="12 13" key="1">
    <citation type="submission" date="2017-04" db="EMBL/GenBank/DDBJ databases">
        <title>Comparative genome analysis of Subtercola boreus.</title>
        <authorList>
            <person name="Cho Y.-J."/>
            <person name="Cho A."/>
            <person name="Kim O.-S."/>
            <person name="Lee J.-I."/>
        </authorList>
    </citation>
    <scope>NUCLEOTIDE SEQUENCE [LARGE SCALE GENOMIC DNA]</scope>
    <source>
        <strain evidence="12 13">P27479</strain>
    </source>
</reference>
<evidence type="ECO:0000256" key="4">
    <source>
        <dbReference type="ARBA" id="ARBA00010429"/>
    </source>
</evidence>
<evidence type="ECO:0000256" key="3">
    <source>
        <dbReference type="ARBA" id="ARBA00005096"/>
    </source>
</evidence>
<feature type="domain" description="BFD-like [2Fe-2S]-binding" evidence="10">
    <location>
        <begin position="510"/>
        <end position="557"/>
    </location>
</feature>
<comment type="caution">
    <text evidence="12">The sequence shown here is derived from an EMBL/GenBank/DDBJ whole genome shotgun (WGS) entry which is preliminary data.</text>
</comment>
<evidence type="ECO:0000256" key="9">
    <source>
        <dbReference type="ARBA" id="ARBA00023014"/>
    </source>
</evidence>
<dbReference type="Gene3D" id="3.50.50.60">
    <property type="entry name" value="FAD/NAD(P)-binding domain"/>
    <property type="match status" value="2"/>
</dbReference>
<evidence type="ECO:0000313" key="12">
    <source>
        <dbReference type="EMBL" id="RFA16651.1"/>
    </source>
</evidence>
<gene>
    <name evidence="12" type="ORF">B7R22_04070</name>
</gene>
<dbReference type="PANTHER" id="PTHR43809">
    <property type="entry name" value="NITRITE REDUCTASE (NADH) LARGE SUBUNIT"/>
    <property type="match status" value="1"/>
</dbReference>
<evidence type="ECO:0000256" key="8">
    <source>
        <dbReference type="ARBA" id="ARBA00023004"/>
    </source>
</evidence>
<keyword evidence="9" id="KW-0411">Iron-sulfur</keyword>
<protein>
    <recommendedName>
        <fullName evidence="14">FAD/NAD(P)-binding oxidoreductase</fullName>
    </recommendedName>
</protein>
<feature type="domain" description="FAD/NAD(P)-binding" evidence="11">
    <location>
        <begin position="13"/>
        <end position="323"/>
    </location>
</feature>
<dbReference type="SUPFAM" id="SSF51905">
    <property type="entry name" value="FAD/NAD(P)-binding domain"/>
    <property type="match status" value="2"/>
</dbReference>
<keyword evidence="7" id="KW-0560">Oxidoreductase</keyword>
<dbReference type="GO" id="GO:0016491">
    <property type="term" value="F:oxidoreductase activity"/>
    <property type="evidence" value="ECO:0007669"/>
    <property type="project" value="UniProtKB-KW"/>
</dbReference>
<keyword evidence="8" id="KW-0408">Iron</keyword>
<evidence type="ECO:0000256" key="2">
    <source>
        <dbReference type="ARBA" id="ARBA00001966"/>
    </source>
</evidence>
<comment type="similarity">
    <text evidence="4">Belongs to the nitrite and sulfite reductase 4Fe-4S domain family.</text>
</comment>
<keyword evidence="6" id="KW-0479">Metal-binding</keyword>
<comment type="cofactor">
    <cofactor evidence="1">
        <name>siroheme</name>
        <dbReference type="ChEBI" id="CHEBI:60052"/>
    </cofactor>
</comment>
<dbReference type="AlphaFoldDB" id="A0A3E0W3V2"/>
<dbReference type="InterPro" id="IPR007419">
    <property type="entry name" value="BFD-like_2Fe2S-bd_dom"/>
</dbReference>
<dbReference type="PANTHER" id="PTHR43809:SF1">
    <property type="entry name" value="NITRITE REDUCTASE (NADH) LARGE SUBUNIT"/>
    <property type="match status" value="1"/>
</dbReference>